<evidence type="ECO:0000256" key="6">
    <source>
        <dbReference type="ARBA" id="ARBA00022692"/>
    </source>
</evidence>
<dbReference type="InterPro" id="IPR023395">
    <property type="entry name" value="MCP_dom_sf"/>
</dbReference>
<evidence type="ECO:0000256" key="12">
    <source>
        <dbReference type="SAM" id="Phobius"/>
    </source>
</evidence>
<dbReference type="PANTHER" id="PTHR31042:SF111">
    <property type="entry name" value="CORE-2_I-BRANCHING BETA-1,6-N-ACETYLGLUCOSAMINYLTRANSFERASE FAMILY PROTEIN"/>
    <property type="match status" value="1"/>
</dbReference>
<accession>A0A5N6LMR8</accession>
<feature type="repeat" description="Solcar" evidence="10">
    <location>
        <begin position="452"/>
        <end position="540"/>
    </location>
</feature>
<feature type="compositionally biased region" description="Basic and acidic residues" evidence="11">
    <location>
        <begin position="664"/>
        <end position="682"/>
    </location>
</feature>
<keyword evidence="9" id="KW-0325">Glycoprotein</keyword>
<dbReference type="InterPro" id="IPR044174">
    <property type="entry name" value="BC10-like"/>
</dbReference>
<sequence>MIKSNQNTAVPPLKLVSASFQPSNLLYLILFFAFGLSFGIVLTFQLKNVSFNFRFNEFSPSTTTAAGSSPSPSPAARNMGFKDFIHPSKLNHNMTDQELIWRASMVPKVRQYPFDRIPTVAFMFLTRGPVLMAPLWEKFFKGHKGLFTIYVHSSDSSSNWTEPESSVFHGRKIPSKSVQWGKVNMIEAERRLLANALLDFSNQRFVLLSESCIPLFNFSSIYSYLINSTQNFVESYDQMGPVGRGRYNRRMDPTIKLHEWRKGSQWFEMDRDLALEVISDSTYFLVFQNYCNGSCYADEHYLPTFVTKKFGAMNSGRTLTFVDWKFTPHALDRLLRLAPRTMTVGEPRKGKYIIYDAVSGASAGAIAATIMSPLDVIKTRLQVYGLPNVPGNKGSVIVTSFQTIIRNEGLRGLYRGLSPTLAALLPNWAVYFAVYGQLKELLDSHVDSCGHLTIGANMVAASGAGAATAITTNPLWVVKTRLQTQGMRVGVVPYTSISSALARIVHEEGFKGLYSGLLPSLAGISHVAIQFPAYEQIKFYLAERDHTTTKGLSPGKLAIASSMSKILASLLTYPHEVIRSRLQEQGHGRSPETHYAGVVDCVKKVLQKEGVAGFYRGCGTNLLRTTPSAVITFTSYEMINRFLQHVLPPHSNTPSKPDNGQMKPNRDAKPNDVNDLRTSKMI</sequence>
<proteinExistence type="predicted"/>
<dbReference type="InterPro" id="IPR002067">
    <property type="entry name" value="MCP"/>
</dbReference>
<organism evidence="13 14">
    <name type="scientific">Mikania micrantha</name>
    <name type="common">bitter vine</name>
    <dbReference type="NCBI Taxonomy" id="192012"/>
    <lineage>
        <taxon>Eukaryota</taxon>
        <taxon>Viridiplantae</taxon>
        <taxon>Streptophyta</taxon>
        <taxon>Embryophyta</taxon>
        <taxon>Tracheophyta</taxon>
        <taxon>Spermatophyta</taxon>
        <taxon>Magnoliopsida</taxon>
        <taxon>eudicotyledons</taxon>
        <taxon>Gunneridae</taxon>
        <taxon>Pentapetalae</taxon>
        <taxon>asterids</taxon>
        <taxon>campanulids</taxon>
        <taxon>Asterales</taxon>
        <taxon>Asteraceae</taxon>
        <taxon>Asteroideae</taxon>
        <taxon>Heliantheae alliance</taxon>
        <taxon>Eupatorieae</taxon>
        <taxon>Mikania</taxon>
    </lineage>
</organism>
<dbReference type="InterPro" id="IPR018108">
    <property type="entry name" value="MCP_transmembrane"/>
</dbReference>
<reference evidence="13 14" key="1">
    <citation type="submission" date="2019-05" db="EMBL/GenBank/DDBJ databases">
        <title>Mikania micrantha, genome provides insights into the molecular mechanism of rapid growth.</title>
        <authorList>
            <person name="Liu B."/>
        </authorList>
    </citation>
    <scope>NUCLEOTIDE SEQUENCE [LARGE SCALE GENOMIC DNA]</scope>
    <source>
        <strain evidence="13">NLD-2019</strain>
        <tissue evidence="13">Leaf</tissue>
    </source>
</reference>
<feature type="repeat" description="Solcar" evidence="10">
    <location>
        <begin position="351"/>
        <end position="441"/>
    </location>
</feature>
<dbReference type="GO" id="GO:0016757">
    <property type="term" value="F:glycosyltransferase activity"/>
    <property type="evidence" value="ECO:0007669"/>
    <property type="project" value="UniProtKB-KW"/>
</dbReference>
<dbReference type="Pfam" id="PF02485">
    <property type="entry name" value="Branch"/>
    <property type="match status" value="1"/>
</dbReference>
<keyword evidence="4" id="KW-0328">Glycosyltransferase</keyword>
<comment type="caution">
    <text evidence="13">The sequence shown here is derived from an EMBL/GenBank/DDBJ whole genome shotgun (WGS) entry which is preliminary data.</text>
</comment>
<feature type="repeat" description="Solcar" evidence="10">
    <location>
        <begin position="552"/>
        <end position="642"/>
    </location>
</feature>
<protein>
    <submittedName>
        <fullName evidence="13">Uncharacterized protein</fullName>
    </submittedName>
</protein>
<dbReference type="FunFam" id="1.50.40.10:FF:000075">
    <property type="entry name" value="Nicotinamide adenine dinucleotide transporter 2, mitochondrial"/>
    <property type="match status" value="1"/>
</dbReference>
<evidence type="ECO:0000256" key="1">
    <source>
        <dbReference type="ARBA" id="ARBA00004141"/>
    </source>
</evidence>
<dbReference type="AlphaFoldDB" id="A0A5N6LMR8"/>
<keyword evidence="7" id="KW-0677">Repeat</keyword>
<dbReference type="GO" id="GO:0016020">
    <property type="term" value="C:membrane"/>
    <property type="evidence" value="ECO:0007669"/>
    <property type="project" value="UniProtKB-SubCell"/>
</dbReference>
<comment type="subcellular location">
    <subcellularLocation>
        <location evidence="1">Membrane</location>
        <topology evidence="1">Multi-pass membrane protein</topology>
    </subcellularLocation>
    <subcellularLocation>
        <location evidence="2">Membrane</location>
        <topology evidence="2">Single-pass type II membrane protein</topology>
    </subcellularLocation>
</comment>
<dbReference type="SUPFAM" id="SSF103506">
    <property type="entry name" value="Mitochondrial carrier"/>
    <property type="match status" value="1"/>
</dbReference>
<dbReference type="GO" id="GO:0055085">
    <property type="term" value="P:transmembrane transport"/>
    <property type="evidence" value="ECO:0007669"/>
    <property type="project" value="InterPro"/>
</dbReference>
<evidence type="ECO:0000256" key="3">
    <source>
        <dbReference type="ARBA" id="ARBA00022448"/>
    </source>
</evidence>
<keyword evidence="12" id="KW-1133">Transmembrane helix</keyword>
<dbReference type="EMBL" id="SZYD01000019">
    <property type="protein sequence ID" value="KAD2393530.1"/>
    <property type="molecule type" value="Genomic_DNA"/>
</dbReference>
<evidence type="ECO:0000256" key="10">
    <source>
        <dbReference type="PROSITE-ProRule" id="PRU00282"/>
    </source>
</evidence>
<name>A0A5N6LMR8_9ASTR</name>
<dbReference type="Pfam" id="PF00153">
    <property type="entry name" value="Mito_carr"/>
    <property type="match status" value="3"/>
</dbReference>
<evidence type="ECO:0000256" key="8">
    <source>
        <dbReference type="ARBA" id="ARBA00023136"/>
    </source>
</evidence>
<evidence type="ECO:0000256" key="11">
    <source>
        <dbReference type="SAM" id="MobiDB-lite"/>
    </source>
</evidence>
<gene>
    <name evidence="13" type="ORF">E3N88_40507</name>
</gene>
<dbReference type="PRINTS" id="PR00926">
    <property type="entry name" value="MITOCARRIER"/>
</dbReference>
<dbReference type="PANTHER" id="PTHR31042">
    <property type="entry name" value="CORE-2/I-BRANCHING BETA-1,6-N-ACETYLGLUCOSAMINYLTRANSFERASE FAMILY PROTEIN-RELATED"/>
    <property type="match status" value="1"/>
</dbReference>
<evidence type="ECO:0000256" key="4">
    <source>
        <dbReference type="ARBA" id="ARBA00022676"/>
    </source>
</evidence>
<evidence type="ECO:0000256" key="5">
    <source>
        <dbReference type="ARBA" id="ARBA00022679"/>
    </source>
</evidence>
<evidence type="ECO:0000256" key="2">
    <source>
        <dbReference type="ARBA" id="ARBA00004606"/>
    </source>
</evidence>
<dbReference type="OrthoDB" id="10266426at2759"/>
<feature type="transmembrane region" description="Helical" evidence="12">
    <location>
        <begin position="25"/>
        <end position="44"/>
    </location>
</feature>
<evidence type="ECO:0000313" key="13">
    <source>
        <dbReference type="EMBL" id="KAD2393530.1"/>
    </source>
</evidence>
<evidence type="ECO:0000313" key="14">
    <source>
        <dbReference type="Proteomes" id="UP000326396"/>
    </source>
</evidence>
<keyword evidence="6 10" id="KW-0812">Transmembrane</keyword>
<keyword evidence="14" id="KW-1185">Reference proteome</keyword>
<evidence type="ECO:0000256" key="7">
    <source>
        <dbReference type="ARBA" id="ARBA00022737"/>
    </source>
</evidence>
<dbReference type="Gene3D" id="1.50.40.10">
    <property type="entry name" value="Mitochondrial carrier domain"/>
    <property type="match status" value="2"/>
</dbReference>
<evidence type="ECO:0000256" key="9">
    <source>
        <dbReference type="ARBA" id="ARBA00023180"/>
    </source>
</evidence>
<dbReference type="InterPro" id="IPR003406">
    <property type="entry name" value="Glyco_trans_14"/>
</dbReference>
<dbReference type="PROSITE" id="PS50920">
    <property type="entry name" value="SOLCAR"/>
    <property type="match status" value="3"/>
</dbReference>
<feature type="region of interest" description="Disordered" evidence="11">
    <location>
        <begin position="647"/>
        <end position="682"/>
    </location>
</feature>
<keyword evidence="5" id="KW-0808">Transferase</keyword>
<keyword evidence="8 10" id="KW-0472">Membrane</keyword>
<keyword evidence="3" id="KW-0813">Transport</keyword>
<dbReference type="Proteomes" id="UP000326396">
    <property type="component" value="Linkage Group LG9"/>
</dbReference>